<dbReference type="Pfam" id="PF00392">
    <property type="entry name" value="GntR"/>
    <property type="match status" value="1"/>
</dbReference>
<dbReference type="InterPro" id="IPR000524">
    <property type="entry name" value="Tscrpt_reg_HTH_GntR"/>
</dbReference>
<dbReference type="InterPro" id="IPR036390">
    <property type="entry name" value="WH_DNA-bd_sf"/>
</dbReference>
<comment type="caution">
    <text evidence="6">The sequence shown here is derived from an EMBL/GenBank/DDBJ whole genome shotgun (WGS) entry which is preliminary data.</text>
</comment>
<keyword evidence="7" id="KW-1185">Reference proteome</keyword>
<dbReference type="Gene3D" id="1.20.120.530">
    <property type="entry name" value="GntR ligand-binding domain-like"/>
    <property type="match status" value="1"/>
</dbReference>
<evidence type="ECO:0000313" key="7">
    <source>
        <dbReference type="Proteomes" id="UP000280726"/>
    </source>
</evidence>
<dbReference type="GO" id="GO:0003677">
    <property type="term" value="F:DNA binding"/>
    <property type="evidence" value="ECO:0007669"/>
    <property type="project" value="UniProtKB-KW"/>
</dbReference>
<evidence type="ECO:0000256" key="2">
    <source>
        <dbReference type="ARBA" id="ARBA00023125"/>
    </source>
</evidence>
<dbReference type="PROSITE" id="PS50949">
    <property type="entry name" value="HTH_GNTR"/>
    <property type="match status" value="1"/>
</dbReference>
<keyword evidence="3" id="KW-0804">Transcription</keyword>
<sequence>MTESVRPATVLFDQVLDRLGQELVDGVRAPGSVLTLADLEEEFAVSRTVVREAVRVLESLCMVRSQRRVGLTVRPREDWSVLDPQVIGWRLGGVAREEALRDLTELRIAVEPVAARLAARRASAQARSRLTELAERLAALGSAGRGDSADYLEADIEFHTLLLHASGNELLAALTDVVVEVLTGRTRLGLSPAVPVPGATHNHEEVARAVADGDHDAAERFARAVVAEVWGFLESSGLGHPDPPVQADPSDGPVDAGPRST</sequence>
<dbReference type="InterPro" id="IPR036388">
    <property type="entry name" value="WH-like_DNA-bd_sf"/>
</dbReference>
<dbReference type="InterPro" id="IPR011711">
    <property type="entry name" value="GntR_C"/>
</dbReference>
<dbReference type="OrthoDB" id="4164516at2"/>
<protein>
    <submittedName>
        <fullName evidence="6">GntR family transcriptional regulator</fullName>
    </submittedName>
</protein>
<organism evidence="6 7">
    <name type="scientific">Georgenia muralis</name>
    <dbReference type="NCBI Taxonomy" id="154117"/>
    <lineage>
        <taxon>Bacteria</taxon>
        <taxon>Bacillati</taxon>
        <taxon>Actinomycetota</taxon>
        <taxon>Actinomycetes</taxon>
        <taxon>Micrococcales</taxon>
        <taxon>Bogoriellaceae</taxon>
        <taxon>Georgenia</taxon>
    </lineage>
</organism>
<dbReference type="InterPro" id="IPR008920">
    <property type="entry name" value="TF_FadR/GntR_C"/>
</dbReference>
<evidence type="ECO:0000313" key="6">
    <source>
        <dbReference type="EMBL" id="RPF27028.1"/>
    </source>
</evidence>
<dbReference type="EMBL" id="RKRA01000001">
    <property type="protein sequence ID" value="RPF27028.1"/>
    <property type="molecule type" value="Genomic_DNA"/>
</dbReference>
<dbReference type="AlphaFoldDB" id="A0A3N4ZMN2"/>
<evidence type="ECO:0000259" key="5">
    <source>
        <dbReference type="PROSITE" id="PS50949"/>
    </source>
</evidence>
<keyword evidence="1" id="KW-0805">Transcription regulation</keyword>
<dbReference type="RefSeq" id="WP_123916291.1">
    <property type="nucleotide sequence ID" value="NZ_RKRA01000001.1"/>
</dbReference>
<dbReference type="GO" id="GO:0003700">
    <property type="term" value="F:DNA-binding transcription factor activity"/>
    <property type="evidence" value="ECO:0007669"/>
    <property type="project" value="InterPro"/>
</dbReference>
<dbReference type="PANTHER" id="PTHR43537">
    <property type="entry name" value="TRANSCRIPTIONAL REGULATOR, GNTR FAMILY"/>
    <property type="match status" value="1"/>
</dbReference>
<dbReference type="PANTHER" id="PTHR43537:SF44">
    <property type="entry name" value="GNTR FAMILY REGULATORY PROTEIN"/>
    <property type="match status" value="1"/>
</dbReference>
<evidence type="ECO:0000256" key="3">
    <source>
        <dbReference type="ARBA" id="ARBA00023163"/>
    </source>
</evidence>
<dbReference type="SMART" id="SM00345">
    <property type="entry name" value="HTH_GNTR"/>
    <property type="match status" value="1"/>
</dbReference>
<evidence type="ECO:0000256" key="4">
    <source>
        <dbReference type="SAM" id="MobiDB-lite"/>
    </source>
</evidence>
<dbReference type="SUPFAM" id="SSF46785">
    <property type="entry name" value="Winged helix' DNA-binding domain"/>
    <property type="match status" value="1"/>
</dbReference>
<feature type="region of interest" description="Disordered" evidence="4">
    <location>
        <begin position="237"/>
        <end position="261"/>
    </location>
</feature>
<keyword evidence="2" id="KW-0238">DNA-binding</keyword>
<dbReference type="SMART" id="SM00895">
    <property type="entry name" value="FCD"/>
    <property type="match status" value="1"/>
</dbReference>
<proteinExistence type="predicted"/>
<evidence type="ECO:0000256" key="1">
    <source>
        <dbReference type="ARBA" id="ARBA00023015"/>
    </source>
</evidence>
<accession>A0A3N4ZMN2</accession>
<dbReference type="Gene3D" id="1.10.10.10">
    <property type="entry name" value="Winged helix-like DNA-binding domain superfamily/Winged helix DNA-binding domain"/>
    <property type="match status" value="1"/>
</dbReference>
<dbReference type="Pfam" id="PF07729">
    <property type="entry name" value="FCD"/>
    <property type="match status" value="1"/>
</dbReference>
<reference evidence="6 7" key="1">
    <citation type="submission" date="2018-11" db="EMBL/GenBank/DDBJ databases">
        <title>Sequencing the genomes of 1000 actinobacteria strains.</title>
        <authorList>
            <person name="Klenk H.-P."/>
        </authorList>
    </citation>
    <scope>NUCLEOTIDE SEQUENCE [LARGE SCALE GENOMIC DNA]</scope>
    <source>
        <strain evidence="6 7">DSM 14418</strain>
    </source>
</reference>
<dbReference type="SUPFAM" id="SSF48008">
    <property type="entry name" value="GntR ligand-binding domain-like"/>
    <property type="match status" value="1"/>
</dbReference>
<dbReference type="Proteomes" id="UP000280726">
    <property type="component" value="Unassembled WGS sequence"/>
</dbReference>
<name>A0A3N4ZMN2_9MICO</name>
<feature type="domain" description="HTH gntR-type" evidence="5">
    <location>
        <begin position="9"/>
        <end position="76"/>
    </location>
</feature>
<gene>
    <name evidence="6" type="ORF">EDD32_1488</name>
</gene>